<comment type="caution">
    <text evidence="3">The sequence shown here is derived from an EMBL/GenBank/DDBJ whole genome shotgun (WGS) entry which is preliminary data.</text>
</comment>
<dbReference type="AlphaFoldDB" id="A0A4R0NHH4"/>
<keyword evidence="1" id="KW-0732">Signal</keyword>
<dbReference type="Pfam" id="PF13810">
    <property type="entry name" value="DUF4185"/>
    <property type="match status" value="1"/>
</dbReference>
<dbReference type="Proteomes" id="UP000293347">
    <property type="component" value="Unassembled WGS sequence"/>
</dbReference>
<organism evidence="3 4">
    <name type="scientific">Pedobacter psychroterrae</name>
    <dbReference type="NCBI Taxonomy" id="2530453"/>
    <lineage>
        <taxon>Bacteria</taxon>
        <taxon>Pseudomonadati</taxon>
        <taxon>Bacteroidota</taxon>
        <taxon>Sphingobacteriia</taxon>
        <taxon>Sphingobacteriales</taxon>
        <taxon>Sphingobacteriaceae</taxon>
        <taxon>Pedobacter</taxon>
    </lineage>
</organism>
<dbReference type="RefSeq" id="WP_131596915.1">
    <property type="nucleotide sequence ID" value="NZ_SJSL01000004.1"/>
</dbReference>
<keyword evidence="4" id="KW-1185">Reference proteome</keyword>
<proteinExistence type="predicted"/>
<protein>
    <submittedName>
        <fullName evidence="3">DUF5005 domain-containing protein</fullName>
    </submittedName>
</protein>
<evidence type="ECO:0000256" key="1">
    <source>
        <dbReference type="SAM" id="SignalP"/>
    </source>
</evidence>
<name>A0A4R0NHH4_9SPHI</name>
<sequence>MNTRTLTALLAIPLGLFFNKTGAQDLTNIKFTVSDEDEWSKLFTRSSGWFGGDGIYSIPLNGAESKTAGKKDKTLFIFSDSMLGEISDGKLQPGSKMIHNSVAILEGKEPVADKIIFSWDMKDGKPESVFHPKTPNTGSTDYYWLGDGFVNQELNNAVYIFGYRVKTVSDGTFGFSEVGNTLIKIAEGQKPPFSNYDQKDTPFYLDKSTGETGSYGAGIYVNTAKAGAPQPDGYLYIYGVKGQAKNLLVARVLPKEFEDYSKWRFFDGTNWQSDMHKAATVTDQVSNELSLTALKDGRYALVFQQNGMGRSVAMRIGASPKGPFGPVIKLFDTSPSLTQKSYFSYNAKAHPSLSKEGELLISYNINSFDFFKDLNVYPQLYRPRFIKVKFQ</sequence>
<dbReference type="EMBL" id="SJSL01000004">
    <property type="protein sequence ID" value="TCD00060.1"/>
    <property type="molecule type" value="Genomic_DNA"/>
</dbReference>
<evidence type="ECO:0000259" key="2">
    <source>
        <dbReference type="Pfam" id="PF13810"/>
    </source>
</evidence>
<evidence type="ECO:0000313" key="3">
    <source>
        <dbReference type="EMBL" id="TCD00060.1"/>
    </source>
</evidence>
<reference evidence="3 4" key="1">
    <citation type="submission" date="2019-02" db="EMBL/GenBank/DDBJ databases">
        <title>Pedobacter sp. RP-1-14 sp. nov., isolated from Arctic soil.</title>
        <authorList>
            <person name="Dahal R.H."/>
        </authorList>
    </citation>
    <scope>NUCLEOTIDE SEQUENCE [LARGE SCALE GENOMIC DNA]</scope>
    <source>
        <strain evidence="3 4">RP-1-14</strain>
    </source>
</reference>
<dbReference type="InterPro" id="IPR025442">
    <property type="entry name" value="DUF4185"/>
</dbReference>
<feature type="domain" description="DUF4185" evidence="2">
    <location>
        <begin position="229"/>
        <end position="333"/>
    </location>
</feature>
<evidence type="ECO:0000313" key="4">
    <source>
        <dbReference type="Proteomes" id="UP000293347"/>
    </source>
</evidence>
<dbReference type="OrthoDB" id="9765957at2"/>
<feature type="chain" id="PRO_5020817562" evidence="1">
    <location>
        <begin position="24"/>
        <end position="391"/>
    </location>
</feature>
<gene>
    <name evidence="3" type="ORF">EZ437_15180</name>
</gene>
<accession>A0A4R0NHH4</accession>
<feature type="signal peptide" evidence="1">
    <location>
        <begin position="1"/>
        <end position="23"/>
    </location>
</feature>